<protein>
    <recommendedName>
        <fullName evidence="3">JmjC domain-containing protein</fullName>
    </recommendedName>
</protein>
<proteinExistence type="predicted"/>
<evidence type="ECO:0000313" key="2">
    <source>
        <dbReference type="Proteomes" id="UP000649617"/>
    </source>
</evidence>
<evidence type="ECO:0000313" key="1">
    <source>
        <dbReference type="EMBL" id="CAE7257911.1"/>
    </source>
</evidence>
<comment type="caution">
    <text evidence="1">The sequence shown here is derived from an EMBL/GenBank/DDBJ whole genome shotgun (WGS) entry which is preliminary data.</text>
</comment>
<accession>A0A812M702</accession>
<reference evidence="1" key="1">
    <citation type="submission" date="2021-02" db="EMBL/GenBank/DDBJ databases">
        <authorList>
            <person name="Dougan E. K."/>
            <person name="Rhodes N."/>
            <person name="Thang M."/>
            <person name="Chan C."/>
        </authorList>
    </citation>
    <scope>NUCLEOTIDE SEQUENCE</scope>
</reference>
<keyword evidence="2" id="KW-1185">Reference proteome</keyword>
<sequence length="178" mass="19368">DLCGQLPLFDRGHGFVGAAGSGICLHVDQAWWSNIAKNFLGHKLVAVWGQDSDVLATCGGEIFRTPLSAAQTVALGSAKSVALLGPKDVASFSGGVPHVTLVVGKDLNLTFYESFLNWHCDNLELLLKGAARPRNLPWWRNNMSADHLNTVMEDIAHVASRERSSGRDQEAFWRLLCA</sequence>
<gene>
    <name evidence="1" type="ORF">SPIL2461_LOCUS5302</name>
</gene>
<name>A0A812M702_SYMPI</name>
<dbReference type="OrthoDB" id="445705at2759"/>
<dbReference type="Proteomes" id="UP000649617">
    <property type="component" value="Unassembled WGS sequence"/>
</dbReference>
<organism evidence="1 2">
    <name type="scientific">Symbiodinium pilosum</name>
    <name type="common">Dinoflagellate</name>
    <dbReference type="NCBI Taxonomy" id="2952"/>
    <lineage>
        <taxon>Eukaryota</taxon>
        <taxon>Sar</taxon>
        <taxon>Alveolata</taxon>
        <taxon>Dinophyceae</taxon>
        <taxon>Suessiales</taxon>
        <taxon>Symbiodiniaceae</taxon>
        <taxon>Symbiodinium</taxon>
    </lineage>
</organism>
<feature type="non-terminal residue" evidence="1">
    <location>
        <position position="1"/>
    </location>
</feature>
<evidence type="ECO:0008006" key="3">
    <source>
        <dbReference type="Google" id="ProtNLM"/>
    </source>
</evidence>
<dbReference type="AlphaFoldDB" id="A0A812M702"/>
<feature type="non-terminal residue" evidence="1">
    <location>
        <position position="178"/>
    </location>
</feature>
<dbReference type="EMBL" id="CAJNIZ010007432">
    <property type="protein sequence ID" value="CAE7257911.1"/>
    <property type="molecule type" value="Genomic_DNA"/>
</dbReference>